<protein>
    <submittedName>
        <fullName evidence="2">ATPase family associated with various cellular activities (AAA)</fullName>
    </submittedName>
</protein>
<dbReference type="AlphaFoldDB" id="A0A1I0DKX4"/>
<reference evidence="2 3" key="1">
    <citation type="submission" date="2016-10" db="EMBL/GenBank/DDBJ databases">
        <authorList>
            <person name="de Groot N.N."/>
        </authorList>
    </citation>
    <scope>NUCLEOTIDE SEQUENCE [LARGE SCALE GENOMIC DNA]</scope>
    <source>
        <strain evidence="2 3">DSM 1801</strain>
    </source>
</reference>
<evidence type="ECO:0000259" key="1">
    <source>
        <dbReference type="SMART" id="SM00382"/>
    </source>
</evidence>
<accession>A0A1I0DKX4</accession>
<gene>
    <name evidence="2" type="ORF">SAMN04487772_11540</name>
</gene>
<name>A0A1I0DKX4_9FIRM</name>
<dbReference type="OrthoDB" id="9808317at2"/>
<dbReference type="Pfam" id="PF00004">
    <property type="entry name" value="AAA"/>
    <property type="match status" value="1"/>
</dbReference>
<dbReference type="GO" id="GO:0005524">
    <property type="term" value="F:ATP binding"/>
    <property type="evidence" value="ECO:0007669"/>
    <property type="project" value="InterPro"/>
</dbReference>
<proteinExistence type="predicted"/>
<dbReference type="RefSeq" id="WP_092478164.1">
    <property type="nucleotide sequence ID" value="NZ_FOHN01000015.1"/>
</dbReference>
<dbReference type="SUPFAM" id="SSF52540">
    <property type="entry name" value="P-loop containing nucleoside triphosphate hydrolases"/>
    <property type="match status" value="1"/>
</dbReference>
<dbReference type="GO" id="GO:0016887">
    <property type="term" value="F:ATP hydrolysis activity"/>
    <property type="evidence" value="ECO:0007669"/>
    <property type="project" value="InterPro"/>
</dbReference>
<organism evidence="2 3">
    <name type="scientific">[Clostridium] polysaccharolyticum</name>
    <dbReference type="NCBI Taxonomy" id="29364"/>
    <lineage>
        <taxon>Bacteria</taxon>
        <taxon>Bacillati</taxon>
        <taxon>Bacillota</taxon>
        <taxon>Clostridia</taxon>
        <taxon>Lachnospirales</taxon>
        <taxon>Lachnospiraceae</taxon>
    </lineage>
</organism>
<dbReference type="InterPro" id="IPR003593">
    <property type="entry name" value="AAA+_ATPase"/>
</dbReference>
<keyword evidence="3" id="KW-1185">Reference proteome</keyword>
<dbReference type="STRING" id="29364.SAMN04487772_11540"/>
<dbReference type="SMART" id="SM00382">
    <property type="entry name" value="AAA"/>
    <property type="match status" value="1"/>
</dbReference>
<dbReference type="Gene3D" id="3.40.50.300">
    <property type="entry name" value="P-loop containing nucleotide triphosphate hydrolases"/>
    <property type="match status" value="1"/>
</dbReference>
<dbReference type="EMBL" id="FOHN01000015">
    <property type="protein sequence ID" value="SET33132.1"/>
    <property type="molecule type" value="Genomic_DNA"/>
</dbReference>
<evidence type="ECO:0000313" key="2">
    <source>
        <dbReference type="EMBL" id="SET33132.1"/>
    </source>
</evidence>
<dbReference type="InterPro" id="IPR003959">
    <property type="entry name" value="ATPase_AAA_core"/>
</dbReference>
<sequence length="500" mass="57818">MDIKRVKEELKHSLMAYLAKDEFGDYKIPAVRQRPVFLIGPPGIGKTAIMEQIAREMSIGLVSYTITHHTRQSAMGLPIIEKKWFGGQEFSVTAYTMSEILAAVYERIEEYGQKEGILFLDEMNCVSETLAPMMLQFLQCKTFGNQKLPEGWVIVTAGNPPEYNKSVRDFDIATLDRVKKIEVEQNYEVWREYAASKNLHPAILSYLDIKKEYFYVIETTVDGKQFVTARGWEDLSAIMYEYESMGIPIEESIVVQYLQHPAIAKDFSNYVMLFHKYQKEYQVEEILNGQFTEDVITLAKEGKFDERLSVLGLLLAKLREGFYEVYIQDSYVTRLYEYMKKLKIKSDCETVSMSVELGKMAEDQTLVLLKQKEGKQLDKDGLLIQNKVIKALEGIQKFLLETEDSFEAVKKGFAQHVQRREKCVENSGKQLKNAFGFILSAFGEGQELVIFLTELTSGFYSMQFISENGSDEYYQYNKSLLFREKEQELLREIEEAKTFF</sequence>
<dbReference type="CDD" id="cd00009">
    <property type="entry name" value="AAA"/>
    <property type="match status" value="1"/>
</dbReference>
<dbReference type="Proteomes" id="UP000199800">
    <property type="component" value="Unassembled WGS sequence"/>
</dbReference>
<feature type="domain" description="AAA+ ATPase" evidence="1">
    <location>
        <begin position="32"/>
        <end position="188"/>
    </location>
</feature>
<evidence type="ECO:0000313" key="3">
    <source>
        <dbReference type="Proteomes" id="UP000199800"/>
    </source>
</evidence>
<dbReference type="InterPro" id="IPR027417">
    <property type="entry name" value="P-loop_NTPase"/>
</dbReference>